<gene>
    <name evidence="6" type="ORF">CKO45_02650</name>
</gene>
<feature type="signal peptide" evidence="4">
    <location>
        <begin position="1"/>
        <end position="22"/>
    </location>
</feature>
<evidence type="ECO:0000256" key="1">
    <source>
        <dbReference type="ARBA" id="ARBA00004418"/>
    </source>
</evidence>
<keyword evidence="3 4" id="KW-0732">Signal</keyword>
<dbReference type="SUPFAM" id="SSF53850">
    <property type="entry name" value="Periplasmic binding protein-like II"/>
    <property type="match status" value="1"/>
</dbReference>
<dbReference type="PIRSF" id="PIRSF002741">
    <property type="entry name" value="MppA"/>
    <property type="match status" value="1"/>
</dbReference>
<accession>A0ABS1CRQ6</accession>
<keyword evidence="7" id="KW-1185">Reference proteome</keyword>
<comment type="subcellular location">
    <subcellularLocation>
        <location evidence="1">Periplasm</location>
    </subcellularLocation>
</comment>
<dbReference type="Gene3D" id="3.40.190.10">
    <property type="entry name" value="Periplasmic binding protein-like II"/>
    <property type="match status" value="1"/>
</dbReference>
<dbReference type="InterPro" id="IPR030678">
    <property type="entry name" value="Peptide/Ni-bd"/>
</dbReference>
<name>A0ABS1CRQ6_9PROT</name>
<evidence type="ECO:0000256" key="4">
    <source>
        <dbReference type="SAM" id="SignalP"/>
    </source>
</evidence>
<dbReference type="Proteomes" id="UP000697995">
    <property type="component" value="Unassembled WGS sequence"/>
</dbReference>
<dbReference type="Gene3D" id="3.10.105.10">
    <property type="entry name" value="Dipeptide-binding Protein, Domain 3"/>
    <property type="match status" value="1"/>
</dbReference>
<dbReference type="InterPro" id="IPR000914">
    <property type="entry name" value="SBP_5_dom"/>
</dbReference>
<evidence type="ECO:0000256" key="3">
    <source>
        <dbReference type="ARBA" id="ARBA00022729"/>
    </source>
</evidence>
<proteinExistence type="inferred from homology"/>
<dbReference type="PANTHER" id="PTHR30290">
    <property type="entry name" value="PERIPLASMIC BINDING COMPONENT OF ABC TRANSPORTER"/>
    <property type="match status" value="1"/>
</dbReference>
<protein>
    <submittedName>
        <fullName evidence="6">ABC transporter substrate-binding protein</fullName>
    </submittedName>
</protein>
<evidence type="ECO:0000313" key="6">
    <source>
        <dbReference type="EMBL" id="MBK1657128.1"/>
    </source>
</evidence>
<dbReference type="EMBL" id="NRSG01000010">
    <property type="protein sequence ID" value="MBK1657128.1"/>
    <property type="molecule type" value="Genomic_DNA"/>
</dbReference>
<feature type="chain" id="PRO_5046580463" evidence="4">
    <location>
        <begin position="23"/>
        <end position="524"/>
    </location>
</feature>
<evidence type="ECO:0000256" key="2">
    <source>
        <dbReference type="ARBA" id="ARBA00005695"/>
    </source>
</evidence>
<evidence type="ECO:0000259" key="5">
    <source>
        <dbReference type="Pfam" id="PF00496"/>
    </source>
</evidence>
<dbReference type="PANTHER" id="PTHR30290:SF38">
    <property type="entry name" value="D,D-DIPEPTIDE-BINDING PERIPLASMIC PROTEIN DDPA-RELATED"/>
    <property type="match status" value="1"/>
</dbReference>
<comment type="caution">
    <text evidence="6">The sequence shown here is derived from an EMBL/GenBank/DDBJ whole genome shotgun (WGS) entry which is preliminary data.</text>
</comment>
<dbReference type="RefSeq" id="WP_133219474.1">
    <property type="nucleotide sequence ID" value="NZ_NRSG01000010.1"/>
</dbReference>
<reference evidence="6 7" key="1">
    <citation type="journal article" date="2020" name="Microorganisms">
        <title>Osmotic Adaptation and Compatible Solute Biosynthesis of Phototrophic Bacteria as Revealed from Genome Analyses.</title>
        <authorList>
            <person name="Imhoff J.F."/>
            <person name="Rahn T."/>
            <person name="Kunzel S."/>
            <person name="Keller A."/>
            <person name="Neulinger S.C."/>
        </authorList>
    </citation>
    <scope>NUCLEOTIDE SEQUENCE [LARGE SCALE GENOMIC DNA]</scope>
    <source>
        <strain evidence="6 7">DSM 15382</strain>
    </source>
</reference>
<comment type="similarity">
    <text evidence="2">Belongs to the bacterial solute-binding protein 5 family.</text>
</comment>
<organism evidence="6 7">
    <name type="scientific">Paracraurococcus ruber</name>
    <dbReference type="NCBI Taxonomy" id="77675"/>
    <lineage>
        <taxon>Bacteria</taxon>
        <taxon>Pseudomonadati</taxon>
        <taxon>Pseudomonadota</taxon>
        <taxon>Alphaproteobacteria</taxon>
        <taxon>Acetobacterales</taxon>
        <taxon>Roseomonadaceae</taxon>
        <taxon>Paracraurococcus</taxon>
    </lineage>
</organism>
<dbReference type="InterPro" id="IPR039424">
    <property type="entry name" value="SBP_5"/>
</dbReference>
<dbReference type="CDD" id="cd08502">
    <property type="entry name" value="PBP2_NikA_DppA_OppA_like_16"/>
    <property type="match status" value="1"/>
</dbReference>
<sequence length="524" mass="57804">MNRRHFMQAGAAALALPSIARAQHATTLRFVPYADLAVLDPLTSSFMTRNHVMAVYDTLYALDARGRPQPQLVEGAAVEDDGKLWRLTLRQGPRFHDGTPVLARDAVASLRRWATRDSFGMSLLAVTEELSAPDDRTVQFRLKRPFPLLPDALAKPTNLMAAIMPERLAGTPPGQPLPEVVGSGPFRFVAEERVPGARNIYRKFDRYVPRPDGTPSFAAGPRIAHFDRVEWLTMPDPATQIAALQQGEVDWVEQPLMDLVPRLKRDRNLALQVVEDTGLIGFIRFNCLHPPFDNAAVRRVLLKAVRQREFMTAVVGPDAAAMNDRVGIFTPNMPSASEAGLEVMQGPVDLPTLKAELAAAGYKGERVVLLAATDVPRINAICEVTGATCRALGMNLDYVQTDWGTVTQRIPNRAPPGQGGWNIFLAYSGGYDLSSPATHSQIRGNGPNAWIGWPDAPRLEELRDAWLAEPDAARQKSLAGEIQQEAWRQAIYLPVGAYYQPVAYRKELTGMLTGLPIMWNIRRG</sequence>
<feature type="domain" description="Solute-binding protein family 5" evidence="5">
    <location>
        <begin position="68"/>
        <end position="412"/>
    </location>
</feature>
<evidence type="ECO:0000313" key="7">
    <source>
        <dbReference type="Proteomes" id="UP000697995"/>
    </source>
</evidence>
<dbReference type="Pfam" id="PF00496">
    <property type="entry name" value="SBP_bac_5"/>
    <property type="match status" value="1"/>
</dbReference>